<proteinExistence type="predicted"/>
<evidence type="ECO:0000313" key="1">
    <source>
        <dbReference type="EMBL" id="KNE93555.1"/>
    </source>
</evidence>
<reference evidence="2" key="1">
    <citation type="submission" date="2014-03" db="EMBL/GenBank/DDBJ databases">
        <title>The Genome Sequence of Puccinia striiformis f. sp. tritici PST-78.</title>
        <authorList>
            <consortium name="The Broad Institute Genome Sequencing Platform"/>
            <person name="Cuomo C."/>
            <person name="Hulbert S."/>
            <person name="Chen X."/>
            <person name="Walker B."/>
            <person name="Young S.K."/>
            <person name="Zeng Q."/>
            <person name="Gargeya S."/>
            <person name="Fitzgerald M."/>
            <person name="Haas B."/>
            <person name="Abouelleil A."/>
            <person name="Alvarado L."/>
            <person name="Arachchi H.M."/>
            <person name="Berlin A.M."/>
            <person name="Chapman S.B."/>
            <person name="Goldberg J."/>
            <person name="Griggs A."/>
            <person name="Gujja S."/>
            <person name="Hansen M."/>
            <person name="Howarth C."/>
            <person name="Imamovic A."/>
            <person name="Larimer J."/>
            <person name="McCowan C."/>
            <person name="Montmayeur A."/>
            <person name="Murphy C."/>
            <person name="Neiman D."/>
            <person name="Pearson M."/>
            <person name="Priest M."/>
            <person name="Roberts A."/>
            <person name="Saif S."/>
            <person name="Shea T."/>
            <person name="Sisk P."/>
            <person name="Sykes S."/>
            <person name="Wortman J."/>
            <person name="Nusbaum C."/>
            <person name="Birren B."/>
        </authorList>
    </citation>
    <scope>NUCLEOTIDE SEQUENCE [LARGE SCALE GENOMIC DNA]</scope>
    <source>
        <strain evidence="2">race PST-78</strain>
    </source>
</reference>
<organism evidence="1 2">
    <name type="scientific">Puccinia striiformis f. sp. tritici PST-78</name>
    <dbReference type="NCBI Taxonomy" id="1165861"/>
    <lineage>
        <taxon>Eukaryota</taxon>
        <taxon>Fungi</taxon>
        <taxon>Dikarya</taxon>
        <taxon>Basidiomycota</taxon>
        <taxon>Pucciniomycotina</taxon>
        <taxon>Pucciniomycetes</taxon>
        <taxon>Pucciniales</taxon>
        <taxon>Pucciniaceae</taxon>
        <taxon>Puccinia</taxon>
    </lineage>
</organism>
<protein>
    <recommendedName>
        <fullName evidence="3">CxC1-like cysteine cluster associated with KDZ transposases domain-containing protein</fullName>
    </recommendedName>
</protein>
<sequence>MKKPKNLTPFSQSAQGANMTPVFCRQTRTQAGIALECYKSAVQIQGETQPLRDSKSHGQRLGTIREEKIFEALDRRKKPEARILKLFCDCRTNYLQHQARDQLSRPENKQSVIMNTVQLSNKLRRCLSWGAAYHNQLELPINQCAFDTADKKLKAALESSLGVMSHTTRRILSDELQLVQSAHENALPTEWLVLAEFLNQHPPDQSTEAELNLL</sequence>
<dbReference type="STRING" id="1165861.A0A0L0V2M9"/>
<name>A0A0L0V2M9_9BASI</name>
<evidence type="ECO:0008006" key="3">
    <source>
        <dbReference type="Google" id="ProtNLM"/>
    </source>
</evidence>
<dbReference type="PANTHER" id="PTHR33096:SF1">
    <property type="entry name" value="CXC1-LIKE CYSTEINE CLUSTER ASSOCIATED WITH KDZ TRANSPOSASES DOMAIN-CONTAINING PROTEIN"/>
    <property type="match status" value="1"/>
</dbReference>
<evidence type="ECO:0000313" key="2">
    <source>
        <dbReference type="Proteomes" id="UP000054564"/>
    </source>
</evidence>
<accession>A0A0L0V2M9</accession>
<dbReference type="AlphaFoldDB" id="A0A0L0V2M9"/>
<dbReference type="Proteomes" id="UP000054564">
    <property type="component" value="Unassembled WGS sequence"/>
</dbReference>
<gene>
    <name evidence="1" type="ORF">PSTG_13088</name>
</gene>
<comment type="caution">
    <text evidence="1">The sequence shown here is derived from an EMBL/GenBank/DDBJ whole genome shotgun (WGS) entry which is preliminary data.</text>
</comment>
<keyword evidence="2" id="KW-1185">Reference proteome</keyword>
<dbReference type="PANTHER" id="PTHR33096">
    <property type="entry name" value="CXC2 DOMAIN-CONTAINING PROTEIN"/>
    <property type="match status" value="1"/>
</dbReference>
<dbReference type="EMBL" id="AJIL01000135">
    <property type="protein sequence ID" value="KNE93555.1"/>
    <property type="molecule type" value="Genomic_DNA"/>
</dbReference>